<keyword evidence="3" id="KW-0479">Metal-binding</keyword>
<sequence length="320" mass="35442">MLATLPLLQNGAFPVLQRDQPDTLQVNLGYRCNQSCLHCHVGAGPKRKEQMSAEIVTQVITCLESGRFIMLDLTGGAPELNPHFRQLVTAARHLGLRVIDRCNLTVLEEPGQETLAGFLAEQRVEVIASLPCYLEENVDGQRGRGVFEASLRGLRRLNALGYGQPDSGRVLNLVYNPTGPFLPPPQGPLEGKYREQLREQYGVVFNQLFTLTNLPIQRFGSRLISEGGFETYMQLLQEAFETRNLEQVMCRTLVSVDWQGWLYDCDFNQMLHLPLRAAGRERTHVSELAKLDLAGNPITVADHCFGCTAGQGSSCGGALS</sequence>
<dbReference type="InterPro" id="IPR024521">
    <property type="entry name" value="ArsS-like_C"/>
</dbReference>
<dbReference type="Pfam" id="PF12345">
    <property type="entry name" value="DUF3641"/>
    <property type="match status" value="1"/>
</dbReference>
<dbReference type="AlphaFoldDB" id="A0A1G5Q959"/>
<evidence type="ECO:0000256" key="2">
    <source>
        <dbReference type="ARBA" id="ARBA00022691"/>
    </source>
</evidence>
<feature type="domain" description="Radical SAM core" evidence="6">
    <location>
        <begin position="26"/>
        <end position="162"/>
    </location>
</feature>
<dbReference type="STRING" id="415747.SAMN03097708_01681"/>
<accession>A0A1G5Q959</accession>
<evidence type="ECO:0000256" key="5">
    <source>
        <dbReference type="ARBA" id="ARBA00023014"/>
    </source>
</evidence>
<keyword evidence="5" id="KW-0411">Iron-sulfur</keyword>
<dbReference type="SUPFAM" id="SSF102114">
    <property type="entry name" value="Radical SAM enzymes"/>
    <property type="match status" value="1"/>
</dbReference>
<comment type="cofactor">
    <cofactor evidence="1">
        <name>[4Fe-4S] cluster</name>
        <dbReference type="ChEBI" id="CHEBI:49883"/>
    </cofactor>
</comment>
<keyword evidence="9" id="KW-1185">Reference proteome</keyword>
<dbReference type="InterPro" id="IPR007197">
    <property type="entry name" value="rSAM"/>
</dbReference>
<dbReference type="EMBL" id="FMWD01000004">
    <property type="protein sequence ID" value="SCZ58383.1"/>
    <property type="molecule type" value="Genomic_DNA"/>
</dbReference>
<dbReference type="SFLD" id="SFLDS00029">
    <property type="entry name" value="Radical_SAM"/>
    <property type="match status" value="1"/>
</dbReference>
<name>A0A1G5Q959_9GAMM</name>
<dbReference type="InterPro" id="IPR026351">
    <property type="entry name" value="rSAM_ArsS-like"/>
</dbReference>
<reference evidence="8 9" key="1">
    <citation type="submission" date="2016-10" db="EMBL/GenBank/DDBJ databases">
        <authorList>
            <person name="de Groot N.N."/>
        </authorList>
    </citation>
    <scope>NUCLEOTIDE SEQUENCE [LARGE SCALE GENOMIC DNA]</scope>
    <source>
        <strain evidence="8 9">HLD2</strain>
    </source>
</reference>
<dbReference type="InterPro" id="IPR058240">
    <property type="entry name" value="rSAM_sf"/>
</dbReference>
<evidence type="ECO:0000256" key="4">
    <source>
        <dbReference type="ARBA" id="ARBA00023004"/>
    </source>
</evidence>
<dbReference type="OrthoDB" id="9810775at2"/>
<evidence type="ECO:0000259" key="7">
    <source>
        <dbReference type="Pfam" id="PF12345"/>
    </source>
</evidence>
<evidence type="ECO:0000313" key="8">
    <source>
        <dbReference type="EMBL" id="SCZ58383.1"/>
    </source>
</evidence>
<dbReference type="Gene3D" id="3.20.20.70">
    <property type="entry name" value="Aldolase class I"/>
    <property type="match status" value="1"/>
</dbReference>
<dbReference type="PANTHER" id="PTHR43728">
    <property type="entry name" value="SLR0304 PROTEIN"/>
    <property type="match status" value="1"/>
</dbReference>
<organism evidence="8 9">
    <name type="scientific">Thiohalomonas denitrificans</name>
    <dbReference type="NCBI Taxonomy" id="415747"/>
    <lineage>
        <taxon>Bacteria</taxon>
        <taxon>Pseudomonadati</taxon>
        <taxon>Pseudomonadota</taxon>
        <taxon>Gammaproteobacteria</taxon>
        <taxon>Thiohalomonadales</taxon>
        <taxon>Thiohalomonadaceae</taxon>
        <taxon>Thiohalomonas</taxon>
    </lineage>
</organism>
<dbReference type="Pfam" id="PF04055">
    <property type="entry name" value="Radical_SAM"/>
    <property type="match status" value="1"/>
</dbReference>
<protein>
    <submittedName>
        <fullName evidence="8">Radical SAM/Cys-rich domain-containing protein</fullName>
    </submittedName>
</protein>
<dbReference type="CDD" id="cd01335">
    <property type="entry name" value="Radical_SAM"/>
    <property type="match status" value="1"/>
</dbReference>
<dbReference type="PANTHER" id="PTHR43728:SF1">
    <property type="entry name" value="FE-S OXIDOREDUCTASE"/>
    <property type="match status" value="1"/>
</dbReference>
<dbReference type="Proteomes" id="UP000199648">
    <property type="component" value="Unassembled WGS sequence"/>
</dbReference>
<feature type="domain" description="Arsenosugar biosynthesis radical SAM protein ArsS-like C-terminal" evidence="7">
    <location>
        <begin position="182"/>
        <end position="318"/>
    </location>
</feature>
<evidence type="ECO:0000256" key="3">
    <source>
        <dbReference type="ARBA" id="ARBA00022723"/>
    </source>
</evidence>
<keyword evidence="2" id="KW-0949">S-adenosyl-L-methionine</keyword>
<dbReference type="GO" id="GO:0051536">
    <property type="term" value="F:iron-sulfur cluster binding"/>
    <property type="evidence" value="ECO:0007669"/>
    <property type="project" value="UniProtKB-KW"/>
</dbReference>
<dbReference type="NCBIfam" id="TIGR04167">
    <property type="entry name" value="rSAM_SeCys"/>
    <property type="match status" value="1"/>
</dbReference>
<keyword evidence="4" id="KW-0408">Iron</keyword>
<dbReference type="GO" id="GO:0046872">
    <property type="term" value="F:metal ion binding"/>
    <property type="evidence" value="ECO:0007669"/>
    <property type="project" value="UniProtKB-KW"/>
</dbReference>
<dbReference type="GO" id="GO:0003824">
    <property type="term" value="F:catalytic activity"/>
    <property type="evidence" value="ECO:0007669"/>
    <property type="project" value="InterPro"/>
</dbReference>
<evidence type="ECO:0000313" key="9">
    <source>
        <dbReference type="Proteomes" id="UP000199648"/>
    </source>
</evidence>
<dbReference type="RefSeq" id="WP_092995280.1">
    <property type="nucleotide sequence ID" value="NZ_FMWD01000004.1"/>
</dbReference>
<proteinExistence type="predicted"/>
<evidence type="ECO:0000256" key="1">
    <source>
        <dbReference type="ARBA" id="ARBA00001966"/>
    </source>
</evidence>
<gene>
    <name evidence="8" type="ORF">SAMN03097708_01681</name>
</gene>
<dbReference type="InterPro" id="IPR013785">
    <property type="entry name" value="Aldolase_TIM"/>
</dbReference>
<evidence type="ECO:0000259" key="6">
    <source>
        <dbReference type="Pfam" id="PF04055"/>
    </source>
</evidence>